<comment type="caution">
    <text evidence="1">The sequence shown here is derived from an EMBL/GenBank/DDBJ whole genome shotgun (WGS) entry which is preliminary data.</text>
</comment>
<dbReference type="Proteomes" id="UP000037122">
    <property type="component" value="Unassembled WGS sequence"/>
</dbReference>
<accession>A0A0L0NPP5</accession>
<dbReference type="VEuPathDB" id="FungiDB:QG37_07711"/>
<evidence type="ECO:0000313" key="2">
    <source>
        <dbReference type="Proteomes" id="UP000037122"/>
    </source>
</evidence>
<organism evidence="1 2">
    <name type="scientific">Candidozyma auris</name>
    <name type="common">Yeast</name>
    <name type="synonym">Candida auris</name>
    <dbReference type="NCBI Taxonomy" id="498019"/>
    <lineage>
        <taxon>Eukaryota</taxon>
        <taxon>Fungi</taxon>
        <taxon>Dikarya</taxon>
        <taxon>Ascomycota</taxon>
        <taxon>Saccharomycotina</taxon>
        <taxon>Pichiomycetes</taxon>
        <taxon>Metschnikowiaceae</taxon>
        <taxon>Candidozyma</taxon>
    </lineage>
</organism>
<proteinExistence type="predicted"/>
<reference evidence="2" key="1">
    <citation type="journal article" date="2015" name="BMC Genomics">
        <title>Draft genome of a commonly misdiagnosed multidrug resistant pathogen Candida auris.</title>
        <authorList>
            <person name="Chatterjee S."/>
            <person name="Alampalli S.V."/>
            <person name="Nageshan R.K."/>
            <person name="Chettiar S.T."/>
            <person name="Joshi S."/>
            <person name="Tatu U.S."/>
        </authorList>
    </citation>
    <scope>NUCLEOTIDE SEQUENCE [LARGE SCALE GENOMIC DNA]</scope>
    <source>
        <strain evidence="2">6684</strain>
    </source>
</reference>
<dbReference type="EMBL" id="LGST01000062">
    <property type="protein sequence ID" value="KND95999.1"/>
    <property type="molecule type" value="Genomic_DNA"/>
</dbReference>
<dbReference type="AlphaFoldDB" id="A0A0L0NPP5"/>
<protein>
    <submittedName>
        <fullName evidence="1">Uncharacterized protein</fullName>
    </submittedName>
</protein>
<gene>
    <name evidence="1" type="ORF">QG37_07711</name>
</gene>
<sequence>MLDYTMVGSLLLECGLLDLARTVMRRMSAILLKNAGSRHLSLLLNSKSRKAGGVIVEGWRVFCGNEKGRKFGPCHVASLAQADGYTTHSVYV</sequence>
<name>A0A0L0NPP5_CANAR</name>
<evidence type="ECO:0000313" key="1">
    <source>
        <dbReference type="EMBL" id="KND95999.1"/>
    </source>
</evidence>